<dbReference type="AlphaFoldDB" id="A0A2I0IHW8"/>
<proteinExistence type="predicted"/>
<comment type="caution">
    <text evidence="1">The sequence shown here is derived from an EMBL/GenBank/DDBJ whole genome shotgun (WGS) entry which is preliminary data.</text>
</comment>
<dbReference type="EMBL" id="PGOL01003030">
    <property type="protein sequence ID" value="PKI43599.1"/>
    <property type="molecule type" value="Genomic_DNA"/>
</dbReference>
<organism evidence="1 2">
    <name type="scientific">Punica granatum</name>
    <name type="common">Pomegranate</name>
    <dbReference type="NCBI Taxonomy" id="22663"/>
    <lineage>
        <taxon>Eukaryota</taxon>
        <taxon>Viridiplantae</taxon>
        <taxon>Streptophyta</taxon>
        <taxon>Embryophyta</taxon>
        <taxon>Tracheophyta</taxon>
        <taxon>Spermatophyta</taxon>
        <taxon>Magnoliopsida</taxon>
        <taxon>eudicotyledons</taxon>
        <taxon>Gunneridae</taxon>
        <taxon>Pentapetalae</taxon>
        <taxon>rosids</taxon>
        <taxon>malvids</taxon>
        <taxon>Myrtales</taxon>
        <taxon>Lythraceae</taxon>
        <taxon>Punica</taxon>
    </lineage>
</organism>
<reference evidence="1 2" key="1">
    <citation type="submission" date="2017-11" db="EMBL/GenBank/DDBJ databases">
        <title>De-novo sequencing of pomegranate (Punica granatum L.) genome.</title>
        <authorList>
            <person name="Akparov Z."/>
            <person name="Amiraslanov A."/>
            <person name="Hajiyeva S."/>
            <person name="Abbasov M."/>
            <person name="Kaur K."/>
            <person name="Hamwieh A."/>
            <person name="Solovyev V."/>
            <person name="Salamov A."/>
            <person name="Braich B."/>
            <person name="Kosarev P."/>
            <person name="Mahmoud A."/>
            <person name="Hajiyev E."/>
            <person name="Babayeva S."/>
            <person name="Izzatullayeva V."/>
            <person name="Mammadov A."/>
            <person name="Mammadov A."/>
            <person name="Sharifova S."/>
            <person name="Ojaghi J."/>
            <person name="Eynullazada K."/>
            <person name="Bayramov B."/>
            <person name="Abdulazimova A."/>
            <person name="Shahmuradov I."/>
        </authorList>
    </citation>
    <scope>NUCLEOTIDE SEQUENCE [LARGE SCALE GENOMIC DNA]</scope>
    <source>
        <strain evidence="2">cv. AG2017</strain>
        <tissue evidence="1">Leaf</tissue>
    </source>
</reference>
<keyword evidence="2" id="KW-1185">Reference proteome</keyword>
<protein>
    <submittedName>
        <fullName evidence="1">Uncharacterized protein</fullName>
    </submittedName>
</protein>
<evidence type="ECO:0000313" key="2">
    <source>
        <dbReference type="Proteomes" id="UP000233551"/>
    </source>
</evidence>
<gene>
    <name evidence="1" type="ORF">CRG98_036029</name>
</gene>
<dbReference type="STRING" id="22663.A0A2I0IHW8"/>
<accession>A0A2I0IHW8</accession>
<sequence length="405" mass="45979">MSLLQVGHDCLLALRRALPERALEVCLHSAWGTAVPPAVEARTAAHQAAAIGGGWLEGEEVVGVQRVVDARRELRAQRVYVEGATLGGPTAARVVEAEDVVLTESTGPARAVAHDEVAGEGGGARGALLVEVEEVLAGAEGAAVPPTVAGAIAAVTLKVRVYVLEVEGMVGVREMGLDNKRTLRLRLNWFGFVEFQKDELINNILAVGTSKFFELEGRSVEERNRPNNSPPFWTIWRTSSRAFYFRTRIPIVRSRPNNFPPFWTIWRTSSRAFYFRTRIPIVRSRPNNFPPFWTIWRTSSRAFYFRTRIPIVRSRPNNFPPFWTIWRTSSRAFYFRTRIPIVRSRPNNFPPFWTIWRTSSRAFYFRTRIPIVRPFTSHEFHTRALARCGFPRIACALLQARYLGL</sequence>
<evidence type="ECO:0000313" key="1">
    <source>
        <dbReference type="EMBL" id="PKI43599.1"/>
    </source>
</evidence>
<name>A0A2I0IHW8_PUNGR</name>
<dbReference type="Proteomes" id="UP000233551">
    <property type="component" value="Unassembled WGS sequence"/>
</dbReference>